<proteinExistence type="inferred from homology"/>
<comment type="caution">
    <text evidence="7">The sequence shown here is derived from an EMBL/GenBank/DDBJ whole genome shotgun (WGS) entry which is preliminary data.</text>
</comment>
<dbReference type="InterPro" id="IPR042099">
    <property type="entry name" value="ANL_N_sf"/>
</dbReference>
<dbReference type="PANTHER" id="PTHR43605:SF10">
    <property type="entry name" value="ACYL-COA SYNTHETASE MEDIUM CHAIN FAMILY MEMBER 3"/>
    <property type="match status" value="1"/>
</dbReference>
<dbReference type="AlphaFoldDB" id="A0A917PCN4"/>
<keyword evidence="2" id="KW-0436">Ligase</keyword>
<evidence type="ECO:0000256" key="4">
    <source>
        <dbReference type="ARBA" id="ARBA00022840"/>
    </source>
</evidence>
<keyword evidence="3" id="KW-0547">Nucleotide-binding</keyword>
<evidence type="ECO:0000259" key="5">
    <source>
        <dbReference type="Pfam" id="PF00501"/>
    </source>
</evidence>
<keyword evidence="4" id="KW-0067">ATP-binding</keyword>
<dbReference type="PROSITE" id="PS00455">
    <property type="entry name" value="AMP_BINDING"/>
    <property type="match status" value="1"/>
</dbReference>
<dbReference type="GO" id="GO:0006633">
    <property type="term" value="P:fatty acid biosynthetic process"/>
    <property type="evidence" value="ECO:0007669"/>
    <property type="project" value="TreeGrafter"/>
</dbReference>
<dbReference type="Pfam" id="PF00501">
    <property type="entry name" value="AMP-binding"/>
    <property type="match status" value="1"/>
</dbReference>
<dbReference type="EMBL" id="BMOE01000003">
    <property type="protein sequence ID" value="GGJ71022.1"/>
    <property type="molecule type" value="Genomic_DNA"/>
</dbReference>
<dbReference type="Proteomes" id="UP000635726">
    <property type="component" value="Unassembled WGS sequence"/>
</dbReference>
<dbReference type="PANTHER" id="PTHR43605">
    <property type="entry name" value="ACYL-COENZYME A SYNTHETASE"/>
    <property type="match status" value="1"/>
</dbReference>
<dbReference type="GO" id="GO:0005524">
    <property type="term" value="F:ATP binding"/>
    <property type="evidence" value="ECO:0007669"/>
    <property type="project" value="UniProtKB-KW"/>
</dbReference>
<dbReference type="GO" id="GO:0004321">
    <property type="term" value="F:fatty-acyl-CoA synthase activity"/>
    <property type="evidence" value="ECO:0007669"/>
    <property type="project" value="TreeGrafter"/>
</dbReference>
<dbReference type="GO" id="GO:0016405">
    <property type="term" value="F:CoA-ligase activity"/>
    <property type="evidence" value="ECO:0007669"/>
    <property type="project" value="UniProtKB-ARBA"/>
</dbReference>
<dbReference type="GO" id="GO:0015645">
    <property type="term" value="F:fatty acid ligase activity"/>
    <property type="evidence" value="ECO:0007669"/>
    <property type="project" value="TreeGrafter"/>
</dbReference>
<protein>
    <submittedName>
        <fullName evidence="7">Acetyl-CoA synthetase</fullName>
    </submittedName>
</protein>
<evidence type="ECO:0000313" key="7">
    <source>
        <dbReference type="EMBL" id="GGJ71022.1"/>
    </source>
</evidence>
<reference evidence="7" key="2">
    <citation type="submission" date="2020-09" db="EMBL/GenBank/DDBJ databases">
        <authorList>
            <person name="Sun Q."/>
            <person name="Ohkuma M."/>
        </authorList>
    </citation>
    <scope>NUCLEOTIDE SEQUENCE</scope>
    <source>
        <strain evidence="7">JCM 14371</strain>
    </source>
</reference>
<gene>
    <name evidence="7" type="primary">acs</name>
    <name evidence="7" type="ORF">GCM10008939_14250</name>
</gene>
<dbReference type="InterPro" id="IPR051087">
    <property type="entry name" value="Mitochondrial_ACSM"/>
</dbReference>
<reference evidence="7" key="1">
    <citation type="journal article" date="2014" name="Int. J. Syst. Evol. Microbiol.">
        <title>Complete genome sequence of Corynebacterium casei LMG S-19264T (=DSM 44701T), isolated from a smear-ripened cheese.</title>
        <authorList>
            <consortium name="US DOE Joint Genome Institute (JGI-PGF)"/>
            <person name="Walter F."/>
            <person name="Albersmeier A."/>
            <person name="Kalinowski J."/>
            <person name="Ruckert C."/>
        </authorList>
    </citation>
    <scope>NUCLEOTIDE SEQUENCE</scope>
    <source>
        <strain evidence="7">JCM 14371</strain>
    </source>
</reference>
<accession>A0A917PCN4</accession>
<dbReference type="InterPro" id="IPR045851">
    <property type="entry name" value="AMP-bd_C_sf"/>
</dbReference>
<evidence type="ECO:0000256" key="1">
    <source>
        <dbReference type="ARBA" id="ARBA00006432"/>
    </source>
</evidence>
<dbReference type="SUPFAM" id="SSF56801">
    <property type="entry name" value="Acetyl-CoA synthetase-like"/>
    <property type="match status" value="1"/>
</dbReference>
<dbReference type="InterPro" id="IPR000873">
    <property type="entry name" value="AMP-dep_synth/lig_dom"/>
</dbReference>
<feature type="domain" description="AMP-binding enzyme C-terminal" evidence="6">
    <location>
        <begin position="465"/>
        <end position="542"/>
    </location>
</feature>
<dbReference type="InterPro" id="IPR020845">
    <property type="entry name" value="AMP-binding_CS"/>
</dbReference>
<evidence type="ECO:0000259" key="6">
    <source>
        <dbReference type="Pfam" id="PF13193"/>
    </source>
</evidence>
<dbReference type="RefSeq" id="WP_188961575.1">
    <property type="nucleotide sequence ID" value="NZ_BMOE01000003.1"/>
</dbReference>
<comment type="similarity">
    <text evidence="1">Belongs to the ATP-dependent AMP-binding enzyme family.</text>
</comment>
<dbReference type="Pfam" id="PF13193">
    <property type="entry name" value="AMP-binding_C"/>
    <property type="match status" value="1"/>
</dbReference>
<dbReference type="Gene3D" id="3.40.50.12780">
    <property type="entry name" value="N-terminal domain of ligase-like"/>
    <property type="match status" value="1"/>
</dbReference>
<feature type="domain" description="AMP-dependent synthetase/ligase" evidence="5">
    <location>
        <begin position="60"/>
        <end position="400"/>
    </location>
</feature>
<evidence type="ECO:0000313" key="8">
    <source>
        <dbReference type="Proteomes" id="UP000635726"/>
    </source>
</evidence>
<organism evidence="7 8">
    <name type="scientific">Deinococcus aquiradiocola</name>
    <dbReference type="NCBI Taxonomy" id="393059"/>
    <lineage>
        <taxon>Bacteria</taxon>
        <taxon>Thermotogati</taxon>
        <taxon>Deinococcota</taxon>
        <taxon>Deinococci</taxon>
        <taxon>Deinococcales</taxon>
        <taxon>Deinococcaceae</taxon>
        <taxon>Deinococcus</taxon>
    </lineage>
</organism>
<name>A0A917PCN4_9DEIO</name>
<dbReference type="InterPro" id="IPR025110">
    <property type="entry name" value="AMP-bd_C"/>
</dbReference>
<evidence type="ECO:0000256" key="3">
    <source>
        <dbReference type="ARBA" id="ARBA00022741"/>
    </source>
</evidence>
<evidence type="ECO:0000256" key="2">
    <source>
        <dbReference type="ARBA" id="ARBA00022598"/>
    </source>
</evidence>
<dbReference type="Gene3D" id="3.30.300.30">
    <property type="match status" value="1"/>
</dbReference>
<dbReference type="GO" id="GO:0006637">
    <property type="term" value="P:acyl-CoA metabolic process"/>
    <property type="evidence" value="ECO:0007669"/>
    <property type="project" value="TreeGrafter"/>
</dbReference>
<sequence>MTEPAPTALPLTREQSVANFRAALNTVLTHREDYAAQRAAFTWPRLGLFNWADDVFRPLAQATPDAPALIWDTGRWTYGELEGRANRVGRVLQGGGVRPGERVLLMVGGVPDLWAVLIACIRIGAVVIPATTLLSPEDLQDRLSRGEVRHVVAEAGETPKFAGLSGFTRFVLGRPAPDWTAPGWTDLQGEAEGAPGGPLAGHATLATDPLLLYFTSGTTSRPKLVTHTHQSYPAGHLSTLAWLGLRPGDVHWNISSPGWAKHAWSNFFVPLTVGAAVVVNSDRFDARATLERVVKLGVTSLCAPPTVWRMLIQQPLAAYRGALRTALGAGEPLNPEVIEVVQRAWGITIRDGYGQTETTAQVGNTPGQPVRAGSMGRPLPGYRVALVGPDGQEGDEGELSLDLRERPLGLMVGYAGDPERTRAALGGTYYGTGDVVRRDPDGYLYYVGRTDDVFKSADYRISPFELESLLIEHPLVAEAAVVPSPHPERLSVPKAYVVTVEGTVPSRDLAADILAFARARLAPFKRVRRLEFADLPKTISGKIRRVELRAHAATLVRGELEFWEEDFAAGGPGIPEGRDG</sequence>
<keyword evidence="8" id="KW-1185">Reference proteome</keyword>